<feature type="transmembrane region" description="Helical" evidence="8">
    <location>
        <begin position="81"/>
        <end position="103"/>
    </location>
</feature>
<feature type="transmembrane region" description="Helical" evidence="8">
    <location>
        <begin position="20"/>
        <end position="37"/>
    </location>
</feature>
<dbReference type="PANTHER" id="PTHR30443:SF0">
    <property type="entry name" value="PHOSPHOETHANOLAMINE TRANSFERASE EPTA"/>
    <property type="match status" value="1"/>
</dbReference>
<dbReference type="GO" id="GO:0016776">
    <property type="term" value="F:phosphotransferase activity, phosphate group as acceptor"/>
    <property type="evidence" value="ECO:0007669"/>
    <property type="project" value="TreeGrafter"/>
</dbReference>
<evidence type="ECO:0000256" key="3">
    <source>
        <dbReference type="ARBA" id="ARBA00022519"/>
    </source>
</evidence>
<keyword evidence="2" id="KW-1003">Cell membrane</keyword>
<dbReference type="InterPro" id="IPR040423">
    <property type="entry name" value="PEA_transferase"/>
</dbReference>
<feature type="domain" description="Sulfatase N-terminal" evidence="9">
    <location>
        <begin position="240"/>
        <end position="528"/>
    </location>
</feature>
<keyword evidence="7 8" id="KW-0472">Membrane</keyword>
<dbReference type="EMBL" id="SNZB01000006">
    <property type="protein sequence ID" value="TDR17427.1"/>
    <property type="molecule type" value="Genomic_DNA"/>
</dbReference>
<evidence type="ECO:0000313" key="11">
    <source>
        <dbReference type="EMBL" id="TDR17427.1"/>
    </source>
</evidence>
<dbReference type="Proteomes" id="UP000295724">
    <property type="component" value="Unassembled WGS sequence"/>
</dbReference>
<gene>
    <name evidence="11" type="ORF">C8D91_2485</name>
</gene>
<keyword evidence="4 11" id="KW-0808">Transferase</keyword>
<proteinExistence type="predicted"/>
<dbReference type="InterPro" id="IPR000917">
    <property type="entry name" value="Sulfatase_N"/>
</dbReference>
<keyword evidence="5 8" id="KW-0812">Transmembrane</keyword>
<evidence type="ECO:0000256" key="7">
    <source>
        <dbReference type="ARBA" id="ARBA00023136"/>
    </source>
</evidence>
<evidence type="ECO:0000256" key="2">
    <source>
        <dbReference type="ARBA" id="ARBA00022475"/>
    </source>
</evidence>
<dbReference type="OrthoDB" id="9786870at2"/>
<dbReference type="SUPFAM" id="SSF53649">
    <property type="entry name" value="Alkaline phosphatase-like"/>
    <property type="match status" value="1"/>
</dbReference>
<name>A0A4R6XJ49_9GAMM</name>
<dbReference type="GO" id="GO:0009244">
    <property type="term" value="P:lipopolysaccharide core region biosynthetic process"/>
    <property type="evidence" value="ECO:0007669"/>
    <property type="project" value="TreeGrafter"/>
</dbReference>
<dbReference type="Gene3D" id="3.40.720.10">
    <property type="entry name" value="Alkaline Phosphatase, subunit A"/>
    <property type="match status" value="1"/>
</dbReference>
<feature type="transmembrane region" description="Helical" evidence="8">
    <location>
        <begin position="52"/>
        <end position="74"/>
    </location>
</feature>
<comment type="subcellular location">
    <subcellularLocation>
        <location evidence="1">Cell inner membrane</location>
        <topology evidence="1">Multi-pass membrane protein</topology>
    </subcellularLocation>
</comment>
<organism evidence="11 12">
    <name type="scientific">Marinicella litoralis</name>
    <dbReference type="NCBI Taxonomy" id="644220"/>
    <lineage>
        <taxon>Bacteria</taxon>
        <taxon>Pseudomonadati</taxon>
        <taxon>Pseudomonadota</taxon>
        <taxon>Gammaproteobacteria</taxon>
        <taxon>Lysobacterales</taxon>
        <taxon>Marinicellaceae</taxon>
        <taxon>Marinicella</taxon>
    </lineage>
</organism>
<evidence type="ECO:0000256" key="5">
    <source>
        <dbReference type="ARBA" id="ARBA00022692"/>
    </source>
</evidence>
<dbReference type="PANTHER" id="PTHR30443">
    <property type="entry name" value="INNER MEMBRANE PROTEIN"/>
    <property type="match status" value="1"/>
</dbReference>
<dbReference type="RefSeq" id="WP_099018796.1">
    <property type="nucleotide sequence ID" value="NZ_NIHB01000002.1"/>
</dbReference>
<dbReference type="NCBIfam" id="NF028537">
    <property type="entry name" value="P_eth_NH2_trans"/>
    <property type="match status" value="1"/>
</dbReference>
<dbReference type="Pfam" id="PF08019">
    <property type="entry name" value="EptA_B_N"/>
    <property type="match status" value="1"/>
</dbReference>
<evidence type="ECO:0000256" key="1">
    <source>
        <dbReference type="ARBA" id="ARBA00004429"/>
    </source>
</evidence>
<dbReference type="GO" id="GO:0005886">
    <property type="term" value="C:plasma membrane"/>
    <property type="evidence" value="ECO:0007669"/>
    <property type="project" value="UniProtKB-SubCell"/>
</dbReference>
<dbReference type="AlphaFoldDB" id="A0A4R6XJ49"/>
<feature type="transmembrane region" description="Helical" evidence="8">
    <location>
        <begin position="157"/>
        <end position="179"/>
    </location>
</feature>
<evidence type="ECO:0000259" key="9">
    <source>
        <dbReference type="Pfam" id="PF00884"/>
    </source>
</evidence>
<feature type="transmembrane region" description="Helical" evidence="8">
    <location>
        <begin position="123"/>
        <end position="145"/>
    </location>
</feature>
<evidence type="ECO:0000256" key="8">
    <source>
        <dbReference type="SAM" id="Phobius"/>
    </source>
</evidence>
<keyword evidence="3" id="KW-0997">Cell inner membrane</keyword>
<keyword evidence="12" id="KW-1185">Reference proteome</keyword>
<evidence type="ECO:0000313" key="12">
    <source>
        <dbReference type="Proteomes" id="UP000295724"/>
    </source>
</evidence>
<dbReference type="InterPro" id="IPR012549">
    <property type="entry name" value="EptA-like_N"/>
</dbReference>
<dbReference type="CDD" id="cd16017">
    <property type="entry name" value="LptA"/>
    <property type="match status" value="1"/>
</dbReference>
<dbReference type="Pfam" id="PF00884">
    <property type="entry name" value="Sulfatase"/>
    <property type="match status" value="1"/>
</dbReference>
<accession>A0A4R6XJ49</accession>
<reference evidence="11 12" key="1">
    <citation type="submission" date="2019-03" db="EMBL/GenBank/DDBJ databases">
        <title>Genomic Encyclopedia of Type Strains, Phase IV (KMG-IV): sequencing the most valuable type-strain genomes for metagenomic binning, comparative biology and taxonomic classification.</title>
        <authorList>
            <person name="Goeker M."/>
        </authorList>
    </citation>
    <scope>NUCLEOTIDE SEQUENCE [LARGE SCALE GENOMIC DNA]</scope>
    <source>
        <strain evidence="11 12">DSM 25488</strain>
    </source>
</reference>
<protein>
    <submittedName>
        <fullName evidence="11">Phosphatidylethanolamine:Kdo2-lipid A phosphoethanolamine transferase</fullName>
    </submittedName>
</protein>
<keyword evidence="6 8" id="KW-1133">Transmembrane helix</keyword>
<dbReference type="InterPro" id="IPR017850">
    <property type="entry name" value="Alkaline_phosphatase_core_sf"/>
</dbReference>
<feature type="domain" description="Phosphoethanolamine transferase N-terminal" evidence="10">
    <location>
        <begin position="62"/>
        <end position="212"/>
    </location>
</feature>
<sequence length="561" mass="63646">MNQTVKNKTKNKLQIGLWQLNLLMSLLFVTAFNVYFWQELYSIVKPTSPSDLLFILSIFVLLVLMINLVLNLLTSAKTYKITYVVIFTLSAISFYYISQYSIVIDKEMIRNIMETNASEAKDLIGLNLFLYLTILGLLPMVFILKTKMAPIGFLRQLLSKLKVITASLVVMGVVLYISYPSYASLARGNRHLSHLIVPTNFIFASLSYINEQFKSIQLPFDDISKDAIQSHSATSPKKVTIMIIGETARADRFSINGYSKETNPKLKSRHIANFKHTSSCGTSTAISLPCIFSHLERKTYNHKTGKNSANLLDFFKQVGIDVQWRDNNTGCKGICDRTEYVDLSQETDQALCSSGECYDEILLKGLSHQILANTNDQVIILHQKGSHGPAYHLRYPPEFEKFKPTCQSVQLQKCSAAELNNSYDNTILYTDHFINETMNILDALPAEISASLIYISDHGESLGENNLYLHGTPYLIAPEAQTHVPFFYWTPDASNHLVELRTKCLINKQDHPVSHDHIFHSMIGYMDIETPHYDERLDLFSSCKSKEIHKLAAEFNSEKTL</sequence>
<evidence type="ECO:0000256" key="4">
    <source>
        <dbReference type="ARBA" id="ARBA00022679"/>
    </source>
</evidence>
<evidence type="ECO:0000259" key="10">
    <source>
        <dbReference type="Pfam" id="PF08019"/>
    </source>
</evidence>
<comment type="caution">
    <text evidence="11">The sequence shown here is derived from an EMBL/GenBank/DDBJ whole genome shotgun (WGS) entry which is preliminary data.</text>
</comment>
<dbReference type="InterPro" id="IPR058130">
    <property type="entry name" value="PEA_transf_C"/>
</dbReference>
<evidence type="ECO:0000256" key="6">
    <source>
        <dbReference type="ARBA" id="ARBA00022989"/>
    </source>
</evidence>